<evidence type="ECO:0000256" key="1">
    <source>
        <dbReference type="PIRSR" id="PIRSR018249-1"/>
    </source>
</evidence>
<comment type="caution">
    <text evidence="5">The sequence shown here is derived from an EMBL/GenBank/DDBJ whole genome shotgun (WGS) entry which is preliminary data.</text>
</comment>
<dbReference type="Pfam" id="PF21302">
    <property type="entry name" value="Zn_ribbon_RlmA"/>
    <property type="match status" value="1"/>
</dbReference>
<feature type="binding site" evidence="1">
    <location>
        <position position="41"/>
    </location>
    <ligand>
        <name>Zn(2+)</name>
        <dbReference type="ChEBI" id="CHEBI:29105"/>
    </ligand>
</feature>
<feature type="binding site" evidence="2">
    <location>
        <position position="200"/>
    </location>
    <ligand>
        <name>S-adenosyl-L-methionine</name>
        <dbReference type="ChEBI" id="CHEBI:59789"/>
    </ligand>
</feature>
<dbReference type="Gene3D" id="3.40.50.150">
    <property type="entry name" value="Vaccinia Virus protein VP39"/>
    <property type="match status" value="1"/>
</dbReference>
<gene>
    <name evidence="5" type="ORF">IAB00_05330</name>
</gene>
<feature type="binding site" evidence="1">
    <location>
        <position position="24"/>
    </location>
    <ligand>
        <name>Zn(2+)</name>
        <dbReference type="ChEBI" id="CHEBI:29105"/>
    </ligand>
</feature>
<dbReference type="InterPro" id="IPR029063">
    <property type="entry name" value="SAM-dependent_MTases_sf"/>
</dbReference>
<dbReference type="AlphaFoldDB" id="A0A9D1HLQ7"/>
<dbReference type="GO" id="GO:0046872">
    <property type="term" value="F:metal ion binding"/>
    <property type="evidence" value="ECO:0007669"/>
    <property type="project" value="UniProtKB-KW"/>
</dbReference>
<dbReference type="InterPro" id="IPR048647">
    <property type="entry name" value="RlmA_N"/>
</dbReference>
<evidence type="ECO:0000313" key="6">
    <source>
        <dbReference type="Proteomes" id="UP000824124"/>
    </source>
</evidence>
<feature type="binding site" evidence="2">
    <location>
        <begin position="111"/>
        <end position="112"/>
    </location>
    <ligand>
        <name>S-adenosyl-L-methionine</name>
        <dbReference type="ChEBI" id="CHEBI:59789"/>
    </ligand>
</feature>
<keyword evidence="5" id="KW-0489">Methyltransferase</keyword>
<dbReference type="PIRSF" id="PIRSF018249">
    <property type="entry name" value="MyrA_prd"/>
    <property type="match status" value="1"/>
</dbReference>
<dbReference type="PANTHER" id="PTHR43460">
    <property type="entry name" value="METHYLTRANSFERASE"/>
    <property type="match status" value="1"/>
</dbReference>
<accession>A0A9D1HLQ7</accession>
<keyword evidence="1" id="KW-0479">Metal-binding</keyword>
<dbReference type="InterPro" id="IPR052939">
    <property type="entry name" value="23S_rRNA_MeTrnsfrase_RlmA"/>
</dbReference>
<reference evidence="5" key="1">
    <citation type="submission" date="2020-10" db="EMBL/GenBank/DDBJ databases">
        <authorList>
            <person name="Gilroy R."/>
        </authorList>
    </citation>
    <scope>NUCLEOTIDE SEQUENCE</scope>
    <source>
        <strain evidence="5">2830</strain>
    </source>
</reference>
<dbReference type="InterPro" id="IPR041698">
    <property type="entry name" value="Methyltransf_25"/>
</dbReference>
<feature type="binding site" evidence="2">
    <location>
        <position position="80"/>
    </location>
    <ligand>
        <name>S-adenosyl-L-methionine</name>
        <dbReference type="ChEBI" id="CHEBI:59789"/>
    </ligand>
</feature>
<sequence>MSPKIDATRQNFAAMRTVLLCPVCNKRLNLSGNSFRCPSGHCFDLSAKNYLNLAPHLKPPALYDERLFAARRAVFAAGFYAPLAEALIEQALAFQQKVGRSITVLDAGCGEGYFAAAMLNALGSDKCEMLALDLAKPGLLLAARLCRELKCLLADLARLPVPDNSLDIILNVLSPANYQEFRRVLHPGGLLLKIAPGADYLQEVRQAFNLPPGEKSEAEKLLAAAASTYSAADLRYTKHVTSEQRKALLAMSPLAGHHTAPKADFTEVTIDLQILIAQFGADY</sequence>
<protein>
    <submittedName>
        <fullName evidence="5">Methyltransferase domain-containing protein</fullName>
    </submittedName>
</protein>
<dbReference type="GO" id="GO:0008168">
    <property type="term" value="F:methyltransferase activity"/>
    <property type="evidence" value="ECO:0007669"/>
    <property type="project" value="UniProtKB-KW"/>
</dbReference>
<organism evidence="5 6">
    <name type="scientific">Candidatus Avidehalobacter gallistercoris</name>
    <dbReference type="NCBI Taxonomy" id="2840694"/>
    <lineage>
        <taxon>Bacteria</taxon>
        <taxon>Bacillati</taxon>
        <taxon>Bacillota</taxon>
        <taxon>Clostridia</taxon>
        <taxon>Eubacteriales</taxon>
        <taxon>Peptococcaceae</taxon>
        <taxon>Peptococcaceae incertae sedis</taxon>
        <taxon>Candidatus Avidehalobacter</taxon>
    </lineage>
</organism>
<dbReference type="SUPFAM" id="SSF53335">
    <property type="entry name" value="S-adenosyl-L-methionine-dependent methyltransferases"/>
    <property type="match status" value="1"/>
</dbReference>
<evidence type="ECO:0000259" key="3">
    <source>
        <dbReference type="Pfam" id="PF13649"/>
    </source>
</evidence>
<proteinExistence type="predicted"/>
<dbReference type="Proteomes" id="UP000824124">
    <property type="component" value="Unassembled WGS sequence"/>
</dbReference>
<dbReference type="CDD" id="cd02440">
    <property type="entry name" value="AdoMet_MTases"/>
    <property type="match status" value="1"/>
</dbReference>
<dbReference type="EMBL" id="DVMH01000027">
    <property type="protein sequence ID" value="HIU10646.1"/>
    <property type="molecule type" value="Genomic_DNA"/>
</dbReference>
<keyword evidence="1" id="KW-0862">Zinc</keyword>
<name>A0A9D1HLQ7_9FIRM</name>
<feature type="binding site" evidence="1">
    <location>
        <position position="21"/>
    </location>
    <ligand>
        <name>Zn(2+)</name>
        <dbReference type="ChEBI" id="CHEBI:29105"/>
    </ligand>
</feature>
<evidence type="ECO:0000256" key="2">
    <source>
        <dbReference type="PIRSR" id="PIRSR018249-2"/>
    </source>
</evidence>
<dbReference type="PANTHER" id="PTHR43460:SF1">
    <property type="entry name" value="METHYLTRANSFERASE TYPE 11 DOMAIN-CONTAINING PROTEIN"/>
    <property type="match status" value="1"/>
</dbReference>
<feature type="domain" description="Methyltransferase" evidence="3">
    <location>
        <begin position="104"/>
        <end position="189"/>
    </location>
</feature>
<reference evidence="5" key="2">
    <citation type="journal article" date="2021" name="PeerJ">
        <title>Extensive microbial diversity within the chicken gut microbiome revealed by metagenomics and culture.</title>
        <authorList>
            <person name="Gilroy R."/>
            <person name="Ravi A."/>
            <person name="Getino M."/>
            <person name="Pursley I."/>
            <person name="Horton D.L."/>
            <person name="Alikhan N.F."/>
            <person name="Baker D."/>
            <person name="Gharbi K."/>
            <person name="Hall N."/>
            <person name="Watson M."/>
            <person name="Adriaenssens E.M."/>
            <person name="Foster-Nyarko E."/>
            <person name="Jarju S."/>
            <person name="Secka A."/>
            <person name="Antonio M."/>
            <person name="Oren A."/>
            <person name="Chaudhuri R.R."/>
            <person name="La Ragione R."/>
            <person name="Hildebrand F."/>
            <person name="Pallen M.J."/>
        </authorList>
    </citation>
    <scope>NUCLEOTIDE SEQUENCE</scope>
    <source>
        <strain evidence="5">2830</strain>
    </source>
</reference>
<keyword evidence="5" id="KW-0808">Transferase</keyword>
<dbReference type="GO" id="GO:0032259">
    <property type="term" value="P:methylation"/>
    <property type="evidence" value="ECO:0007669"/>
    <property type="project" value="UniProtKB-KW"/>
</dbReference>
<evidence type="ECO:0000313" key="5">
    <source>
        <dbReference type="EMBL" id="HIU10646.1"/>
    </source>
</evidence>
<feature type="binding site" evidence="1">
    <location>
        <position position="37"/>
    </location>
    <ligand>
        <name>Zn(2+)</name>
        <dbReference type="ChEBI" id="CHEBI:29105"/>
    </ligand>
</feature>
<dbReference type="InterPro" id="IPR016718">
    <property type="entry name" value="rRNA_m1G-MeTrfase_A_prd"/>
</dbReference>
<feature type="domain" description="23S rRNA (guanine(745)-N(1))-methyltransferase N-terminal" evidence="4">
    <location>
        <begin position="20"/>
        <end position="55"/>
    </location>
</feature>
<dbReference type="Pfam" id="PF13649">
    <property type="entry name" value="Methyltransf_25"/>
    <property type="match status" value="1"/>
</dbReference>
<evidence type="ECO:0000259" key="4">
    <source>
        <dbReference type="Pfam" id="PF21302"/>
    </source>
</evidence>
<keyword evidence="2" id="KW-0949">S-adenosyl-L-methionine</keyword>